<dbReference type="CDD" id="cd10148">
    <property type="entry name" value="CsoR-like_DUF156"/>
    <property type="match status" value="1"/>
</dbReference>
<comment type="caution">
    <text evidence="1">The sequence shown here is derived from an EMBL/GenBank/DDBJ whole genome shotgun (WGS) entry which is preliminary data.</text>
</comment>
<evidence type="ECO:0008006" key="3">
    <source>
        <dbReference type="Google" id="ProtNLM"/>
    </source>
</evidence>
<dbReference type="EMBL" id="LBTN01000007">
    <property type="protein sequence ID" value="KKQ40999.1"/>
    <property type="molecule type" value="Genomic_DNA"/>
</dbReference>
<proteinExistence type="predicted"/>
<dbReference type="GO" id="GO:0003677">
    <property type="term" value="F:DNA binding"/>
    <property type="evidence" value="ECO:0007669"/>
    <property type="project" value="InterPro"/>
</dbReference>
<protein>
    <recommendedName>
        <fullName evidence="3">Copper-sensing transcriptional repressor CsoR</fullName>
    </recommendedName>
</protein>
<accession>A0A0G0JVR2</accession>
<organism evidence="1 2">
    <name type="scientific">Candidatus Magasanikbacteria bacterium GW2011_GWA2_37_8</name>
    <dbReference type="NCBI Taxonomy" id="1619036"/>
    <lineage>
        <taxon>Bacteria</taxon>
        <taxon>Candidatus Magasanikiibacteriota</taxon>
    </lineage>
</organism>
<reference evidence="1 2" key="1">
    <citation type="journal article" date="2015" name="Nature">
        <title>rRNA introns, odd ribosomes, and small enigmatic genomes across a large radiation of phyla.</title>
        <authorList>
            <person name="Brown C.T."/>
            <person name="Hug L.A."/>
            <person name="Thomas B.C."/>
            <person name="Sharon I."/>
            <person name="Castelle C.J."/>
            <person name="Singh A."/>
            <person name="Wilkins M.J."/>
            <person name="Williams K.H."/>
            <person name="Banfield J.F."/>
        </authorList>
    </citation>
    <scope>NUCLEOTIDE SEQUENCE [LARGE SCALE GENOMIC DNA]</scope>
</reference>
<dbReference type="GO" id="GO:0046872">
    <property type="term" value="F:metal ion binding"/>
    <property type="evidence" value="ECO:0007669"/>
    <property type="project" value="InterPro"/>
</dbReference>
<dbReference type="GO" id="GO:0045892">
    <property type="term" value="P:negative regulation of DNA-templated transcription"/>
    <property type="evidence" value="ECO:0007669"/>
    <property type="project" value="UniProtKB-ARBA"/>
</dbReference>
<dbReference type="AlphaFoldDB" id="A0A0G0JVR2"/>
<dbReference type="PANTHER" id="PTHR33677">
    <property type="entry name" value="TRANSCRIPTIONAL REPRESSOR FRMR-RELATED"/>
    <property type="match status" value="1"/>
</dbReference>
<name>A0A0G0JVR2_9BACT</name>
<dbReference type="STRING" id="1619036.US58_C0007G0010"/>
<gene>
    <name evidence="1" type="ORF">US58_C0007G0010</name>
</gene>
<evidence type="ECO:0000313" key="1">
    <source>
        <dbReference type="EMBL" id="KKQ40999.1"/>
    </source>
</evidence>
<dbReference type="InterPro" id="IPR038390">
    <property type="entry name" value="Metal_Tscrpt_repr_sf"/>
</dbReference>
<dbReference type="Pfam" id="PF02583">
    <property type="entry name" value="Trns_repr_metal"/>
    <property type="match status" value="1"/>
</dbReference>
<evidence type="ECO:0000313" key="2">
    <source>
        <dbReference type="Proteomes" id="UP000034333"/>
    </source>
</evidence>
<dbReference type="Gene3D" id="1.20.58.1000">
    <property type="entry name" value="Metal-sensitive repressor, helix protomer"/>
    <property type="match status" value="1"/>
</dbReference>
<sequence>MQEPYLGKIKINLKKVEGQIKLLNKMLEDKRYCIDVAQQVNAAIGILKQTNNLILESHLNTCATSKLSSDRKGVREDFVKELVKTFNLTGK</sequence>
<dbReference type="InterPro" id="IPR003735">
    <property type="entry name" value="Metal_Tscrpt_repr"/>
</dbReference>
<dbReference type="Proteomes" id="UP000034333">
    <property type="component" value="Unassembled WGS sequence"/>
</dbReference>